<dbReference type="EMBL" id="RQTK01001274">
    <property type="protein sequence ID" value="RUS71096.1"/>
    <property type="molecule type" value="Genomic_DNA"/>
</dbReference>
<accession>A0A3S0Z5F4</accession>
<proteinExistence type="predicted"/>
<dbReference type="PANTHER" id="PTHR15137">
    <property type="entry name" value="TRANSCRIPTION INITIATION FACTOR TFIID"/>
    <property type="match status" value="1"/>
</dbReference>
<reference evidence="3 4" key="1">
    <citation type="submission" date="2019-01" db="EMBL/GenBank/DDBJ databases">
        <title>A draft genome assembly of the solar-powered sea slug Elysia chlorotica.</title>
        <authorList>
            <person name="Cai H."/>
            <person name="Li Q."/>
            <person name="Fang X."/>
            <person name="Li J."/>
            <person name="Curtis N.E."/>
            <person name="Altenburger A."/>
            <person name="Shibata T."/>
            <person name="Feng M."/>
            <person name="Maeda T."/>
            <person name="Schwartz J.A."/>
            <person name="Shigenobu S."/>
            <person name="Lundholm N."/>
            <person name="Nishiyama T."/>
            <person name="Yang H."/>
            <person name="Hasebe M."/>
            <person name="Li S."/>
            <person name="Pierce S.K."/>
            <person name="Wang J."/>
        </authorList>
    </citation>
    <scope>NUCLEOTIDE SEQUENCE [LARGE SCALE GENOMIC DNA]</scope>
    <source>
        <strain evidence="3">EC2010</strain>
        <tissue evidence="3">Whole organism of an adult</tissue>
    </source>
</reference>
<feature type="domain" description="Transcription initiation factor TFIID subunit 2 TPR repeats" evidence="2">
    <location>
        <begin position="1"/>
        <end position="147"/>
    </location>
</feature>
<feature type="non-terminal residue" evidence="3">
    <location>
        <position position="1"/>
    </location>
</feature>
<evidence type="ECO:0000313" key="4">
    <source>
        <dbReference type="Proteomes" id="UP000271974"/>
    </source>
</evidence>
<name>A0A3S0Z5F4_ELYCH</name>
<dbReference type="InterPro" id="IPR057991">
    <property type="entry name" value="TPR_TAF2_C"/>
</dbReference>
<dbReference type="GO" id="GO:0016251">
    <property type="term" value="F:RNA polymerase II general transcription initiation factor activity"/>
    <property type="evidence" value="ECO:0007669"/>
    <property type="project" value="TreeGrafter"/>
</dbReference>
<feature type="compositionally biased region" description="Basic and acidic residues" evidence="1">
    <location>
        <begin position="287"/>
        <end position="309"/>
    </location>
</feature>
<feature type="region of interest" description="Disordered" evidence="1">
    <location>
        <begin position="287"/>
        <end position="325"/>
    </location>
</feature>
<dbReference type="GO" id="GO:0005669">
    <property type="term" value="C:transcription factor TFIID complex"/>
    <property type="evidence" value="ECO:0007669"/>
    <property type="project" value="InterPro"/>
</dbReference>
<evidence type="ECO:0000256" key="1">
    <source>
        <dbReference type="SAM" id="MobiDB-lite"/>
    </source>
</evidence>
<sequence length="348" mass="38511">CLHAIRTLQKFGHLPNESDVFKDYAQPGIFRDVRVAAVTCLVDFIKGDFTGEHLTWVLDFIENDEDLFLRHHALASLIENPPFRRSERCALNVESLVERLWAMMCKTSYDSRLRCGLADLYFILYGRARPSCLPDPDAVKMAQPEQKISTEISKEAEPETAQQNNSIGAESDSPKVGTGTSSIWNQELSSIFAPADEPKVTEVVETEETVVTDFPPSTIKVDLAEASAEESMDQTPVDLTMISGETVVAMEESVVTEPSVTEDSKEIKTETVSDVDVTMEEAVESVVEKETDLLKDKPKKQDIASHLSEDSNSPYQSPSKDEPEDIVISLDNLIKGGSNVPEEMFSGS</sequence>
<organism evidence="3 4">
    <name type="scientific">Elysia chlorotica</name>
    <name type="common">Eastern emerald elysia</name>
    <name type="synonym">Sea slug</name>
    <dbReference type="NCBI Taxonomy" id="188477"/>
    <lineage>
        <taxon>Eukaryota</taxon>
        <taxon>Metazoa</taxon>
        <taxon>Spiralia</taxon>
        <taxon>Lophotrochozoa</taxon>
        <taxon>Mollusca</taxon>
        <taxon>Gastropoda</taxon>
        <taxon>Heterobranchia</taxon>
        <taxon>Euthyneura</taxon>
        <taxon>Panpulmonata</taxon>
        <taxon>Sacoglossa</taxon>
        <taxon>Placobranchoidea</taxon>
        <taxon>Plakobranchidae</taxon>
        <taxon>Elysia</taxon>
    </lineage>
</organism>
<dbReference type="STRING" id="188477.A0A3S0Z5F4"/>
<dbReference type="GO" id="GO:0000976">
    <property type="term" value="F:transcription cis-regulatory region binding"/>
    <property type="evidence" value="ECO:0007669"/>
    <property type="project" value="TreeGrafter"/>
</dbReference>
<feature type="non-terminal residue" evidence="3">
    <location>
        <position position="348"/>
    </location>
</feature>
<dbReference type="OrthoDB" id="308861at2759"/>
<dbReference type="GO" id="GO:0006367">
    <property type="term" value="P:transcription initiation at RNA polymerase II promoter"/>
    <property type="evidence" value="ECO:0007669"/>
    <property type="project" value="TreeGrafter"/>
</dbReference>
<evidence type="ECO:0000259" key="2">
    <source>
        <dbReference type="Pfam" id="PF25577"/>
    </source>
</evidence>
<dbReference type="Pfam" id="PF25577">
    <property type="entry name" value="TPR_TAF2_C"/>
    <property type="match status" value="1"/>
</dbReference>
<dbReference type="PANTHER" id="PTHR15137:SF9">
    <property type="entry name" value="TRANSCRIPTION INITIATION FACTOR TFIID SUBUNIT 2"/>
    <property type="match status" value="1"/>
</dbReference>
<dbReference type="GO" id="GO:0003682">
    <property type="term" value="F:chromatin binding"/>
    <property type="evidence" value="ECO:0007669"/>
    <property type="project" value="TreeGrafter"/>
</dbReference>
<comment type="caution">
    <text evidence="3">The sequence shown here is derived from an EMBL/GenBank/DDBJ whole genome shotgun (WGS) entry which is preliminary data.</text>
</comment>
<dbReference type="AlphaFoldDB" id="A0A3S0Z5F4"/>
<evidence type="ECO:0000313" key="3">
    <source>
        <dbReference type="EMBL" id="RUS71096.1"/>
    </source>
</evidence>
<protein>
    <recommendedName>
        <fullName evidence="2">Transcription initiation factor TFIID subunit 2 TPR repeats domain-containing protein</fullName>
    </recommendedName>
</protein>
<keyword evidence="4" id="KW-1185">Reference proteome</keyword>
<gene>
    <name evidence="3" type="ORF">EGW08_021142</name>
</gene>
<dbReference type="InterPro" id="IPR037813">
    <property type="entry name" value="TAF2"/>
</dbReference>
<dbReference type="Proteomes" id="UP000271974">
    <property type="component" value="Unassembled WGS sequence"/>
</dbReference>
<feature type="region of interest" description="Disordered" evidence="1">
    <location>
        <begin position="143"/>
        <end position="180"/>
    </location>
</feature>